<dbReference type="AlphaFoldDB" id="A0A9D2S7K1"/>
<evidence type="ECO:0000256" key="2">
    <source>
        <dbReference type="ARBA" id="ARBA00023002"/>
    </source>
</evidence>
<dbReference type="InterPro" id="IPR018211">
    <property type="entry name" value="ADH_Fe_CS"/>
</dbReference>
<keyword evidence="2" id="KW-0560">Oxidoreductase</keyword>
<keyword evidence="3" id="KW-0520">NAD</keyword>
<dbReference type="PROSITE" id="PS00913">
    <property type="entry name" value="ADH_IRON_1"/>
    <property type="match status" value="1"/>
</dbReference>
<comment type="similarity">
    <text evidence="1">Belongs to the iron-containing alcohol dehydrogenase family.</text>
</comment>
<name>A0A9D2S7K1_9FIRM</name>
<protein>
    <submittedName>
        <fullName evidence="6">Iron-containing alcohol dehydrogenase</fullName>
    </submittedName>
</protein>
<dbReference type="SUPFAM" id="SSF56796">
    <property type="entry name" value="Dehydroquinate synthase-like"/>
    <property type="match status" value="1"/>
</dbReference>
<evidence type="ECO:0000256" key="1">
    <source>
        <dbReference type="ARBA" id="ARBA00007358"/>
    </source>
</evidence>
<dbReference type="Pfam" id="PF00465">
    <property type="entry name" value="Fe-ADH"/>
    <property type="match status" value="1"/>
</dbReference>
<dbReference type="Gene3D" id="1.20.1090.10">
    <property type="entry name" value="Dehydroquinate synthase-like - alpha domain"/>
    <property type="match status" value="1"/>
</dbReference>
<evidence type="ECO:0000313" key="6">
    <source>
        <dbReference type="EMBL" id="HJB58876.1"/>
    </source>
</evidence>
<evidence type="ECO:0000259" key="4">
    <source>
        <dbReference type="Pfam" id="PF00465"/>
    </source>
</evidence>
<dbReference type="FunFam" id="1.20.1090.10:FF:000001">
    <property type="entry name" value="Aldehyde-alcohol dehydrogenase"/>
    <property type="match status" value="1"/>
</dbReference>
<dbReference type="Proteomes" id="UP000824211">
    <property type="component" value="Unassembled WGS sequence"/>
</dbReference>
<dbReference type="InterPro" id="IPR001670">
    <property type="entry name" value="ADH_Fe/GldA"/>
</dbReference>
<feature type="domain" description="Alcohol dehydrogenase iron-type/glycerol dehydrogenase GldA" evidence="4">
    <location>
        <begin position="9"/>
        <end position="173"/>
    </location>
</feature>
<dbReference type="PANTHER" id="PTHR11496:SF102">
    <property type="entry name" value="ALCOHOL DEHYDROGENASE 4"/>
    <property type="match status" value="1"/>
</dbReference>
<dbReference type="Pfam" id="PF25137">
    <property type="entry name" value="ADH_Fe_C"/>
    <property type="match status" value="1"/>
</dbReference>
<dbReference type="Gene3D" id="3.40.50.1970">
    <property type="match status" value="1"/>
</dbReference>
<proteinExistence type="inferred from homology"/>
<organism evidence="6 7">
    <name type="scientific">Candidatus Faecalibacterium faecipullorum</name>
    <dbReference type="NCBI Taxonomy" id="2838578"/>
    <lineage>
        <taxon>Bacteria</taxon>
        <taxon>Bacillati</taxon>
        <taxon>Bacillota</taxon>
        <taxon>Clostridia</taxon>
        <taxon>Eubacteriales</taxon>
        <taxon>Oscillospiraceae</taxon>
        <taxon>Faecalibacterium</taxon>
    </lineage>
</organism>
<evidence type="ECO:0000259" key="5">
    <source>
        <dbReference type="Pfam" id="PF25137"/>
    </source>
</evidence>
<dbReference type="InterPro" id="IPR056798">
    <property type="entry name" value="ADH_Fe_C"/>
</dbReference>
<accession>A0A9D2S7K1</accession>
<evidence type="ECO:0000313" key="7">
    <source>
        <dbReference type="Proteomes" id="UP000824211"/>
    </source>
</evidence>
<evidence type="ECO:0000256" key="3">
    <source>
        <dbReference type="ARBA" id="ARBA00023027"/>
    </source>
</evidence>
<dbReference type="EMBL" id="DWXX01000078">
    <property type="protein sequence ID" value="HJB58876.1"/>
    <property type="molecule type" value="Genomic_DNA"/>
</dbReference>
<reference evidence="6" key="2">
    <citation type="submission" date="2021-04" db="EMBL/GenBank/DDBJ databases">
        <authorList>
            <person name="Gilroy R."/>
        </authorList>
    </citation>
    <scope>NUCLEOTIDE SEQUENCE</scope>
    <source>
        <strain evidence="6">ChiHjej9B8-13557</strain>
    </source>
</reference>
<gene>
    <name evidence="6" type="ORF">H9771_04335</name>
</gene>
<dbReference type="FunFam" id="3.40.50.1970:FF:000003">
    <property type="entry name" value="Alcohol dehydrogenase, iron-containing"/>
    <property type="match status" value="1"/>
</dbReference>
<dbReference type="GO" id="GO:0046872">
    <property type="term" value="F:metal ion binding"/>
    <property type="evidence" value="ECO:0007669"/>
    <property type="project" value="InterPro"/>
</dbReference>
<dbReference type="PANTHER" id="PTHR11496">
    <property type="entry name" value="ALCOHOL DEHYDROGENASE"/>
    <property type="match status" value="1"/>
</dbReference>
<dbReference type="InterPro" id="IPR039697">
    <property type="entry name" value="Alcohol_dehydrogenase_Fe"/>
</dbReference>
<feature type="domain" description="Fe-containing alcohol dehydrogenase-like C-terminal" evidence="5">
    <location>
        <begin position="186"/>
        <end position="379"/>
    </location>
</feature>
<sequence length="380" mass="39553">MEQYALIIPRQVYSGPAGMQALAALAAGHKKAAVFTDGGILASGVLELPLAQLEQAGVPYEVFSDLPAEPTCDQAQAAIDRFAGAGADMILAVGGGSVMDIAKLASVTSAGCTVRQQLAQPTLGRKQVFTVMVPTTAGTGSEATPNSIVAVPEQQLKVGIVNPEMIADAVILDGRMIRRLPRKIAASTGIDALCHAIECYTSAKANPFSDLFALKALQLIFANLLPACDDPDALDAKEKMMQAAFYGGVAITCSGTTAVHALSYPLGGRYHIPHGVANAIMLMPVMRFNLPACSGRLAEVYDAVGGAGAGTAADKAAWVLAQMEAMVRHLDIPTSLAPYGVTEADLPALVAAGMEVQRLLVNNPRTVTPADAEALYRQIL</sequence>
<reference evidence="6" key="1">
    <citation type="journal article" date="2021" name="PeerJ">
        <title>Extensive microbial diversity within the chicken gut microbiome revealed by metagenomics and culture.</title>
        <authorList>
            <person name="Gilroy R."/>
            <person name="Ravi A."/>
            <person name="Getino M."/>
            <person name="Pursley I."/>
            <person name="Horton D.L."/>
            <person name="Alikhan N.F."/>
            <person name="Baker D."/>
            <person name="Gharbi K."/>
            <person name="Hall N."/>
            <person name="Watson M."/>
            <person name="Adriaenssens E.M."/>
            <person name="Foster-Nyarko E."/>
            <person name="Jarju S."/>
            <person name="Secka A."/>
            <person name="Antonio M."/>
            <person name="Oren A."/>
            <person name="Chaudhuri R.R."/>
            <person name="La Ragione R."/>
            <person name="Hildebrand F."/>
            <person name="Pallen M.J."/>
        </authorList>
    </citation>
    <scope>NUCLEOTIDE SEQUENCE</scope>
    <source>
        <strain evidence="6">ChiHjej9B8-13557</strain>
    </source>
</reference>
<dbReference type="CDD" id="cd08551">
    <property type="entry name" value="Fe-ADH"/>
    <property type="match status" value="1"/>
</dbReference>
<dbReference type="GO" id="GO:0004022">
    <property type="term" value="F:alcohol dehydrogenase (NAD+) activity"/>
    <property type="evidence" value="ECO:0007669"/>
    <property type="project" value="UniProtKB-ARBA"/>
</dbReference>
<comment type="caution">
    <text evidence="6">The sequence shown here is derived from an EMBL/GenBank/DDBJ whole genome shotgun (WGS) entry which is preliminary data.</text>
</comment>